<dbReference type="CDD" id="cd03794">
    <property type="entry name" value="GT4_WbuB-like"/>
    <property type="match status" value="1"/>
</dbReference>
<reference evidence="3" key="2">
    <citation type="journal article" date="2011" name="Appl. Environ. Microbiol.">
        <title>Genetic Diversity of O-Antigen Biosynthesis Regions in Vibrio cholerae.</title>
        <authorList>
            <person name="Aydanian A."/>
            <person name="Tang L."/>
            <person name="Morris J.G."/>
            <person name="Johnson J.A."/>
            <person name="Stine O.C."/>
        </authorList>
    </citation>
    <scope>NUCLEOTIDE SEQUENCE</scope>
    <source>
        <strain evidence="3">CO545</strain>
    </source>
</reference>
<dbReference type="PANTHER" id="PTHR12526">
    <property type="entry name" value="GLYCOSYLTRANSFERASE"/>
    <property type="match status" value="1"/>
</dbReference>
<dbReference type="GO" id="GO:0016757">
    <property type="term" value="F:glycosyltransferase activity"/>
    <property type="evidence" value="ECO:0007669"/>
    <property type="project" value="InterPro"/>
</dbReference>
<reference evidence="3" key="1">
    <citation type="submission" date="2010-01" db="EMBL/GenBank/DDBJ databases">
        <authorList>
            <person name="Aydanian A.G."/>
            <person name="Johnson J.A."/>
            <person name="Tang L."/>
            <person name="Morris J.G.Jr."/>
            <person name="Nair G.B."/>
            <person name="Stine O.C."/>
        </authorList>
    </citation>
    <scope>NUCLEOTIDE SEQUENCE</scope>
    <source>
        <strain evidence="3">CO545</strain>
    </source>
</reference>
<dbReference type="AlphaFoldDB" id="D6NLZ9"/>
<keyword evidence="3" id="KW-0808">Transferase</keyword>
<evidence type="ECO:0000313" key="3">
    <source>
        <dbReference type="EMBL" id="ADF80984.1"/>
    </source>
</evidence>
<protein>
    <submittedName>
        <fullName evidence="3">Glycosyltransferase</fullName>
    </submittedName>
</protein>
<proteinExistence type="predicted"/>
<dbReference type="GO" id="GO:1901135">
    <property type="term" value="P:carbohydrate derivative metabolic process"/>
    <property type="evidence" value="ECO:0007669"/>
    <property type="project" value="UniProtKB-ARBA"/>
</dbReference>
<dbReference type="Pfam" id="PF13579">
    <property type="entry name" value="Glyco_trans_4_4"/>
    <property type="match status" value="1"/>
</dbReference>
<evidence type="ECO:0000259" key="1">
    <source>
        <dbReference type="Pfam" id="PF00534"/>
    </source>
</evidence>
<evidence type="ECO:0000259" key="2">
    <source>
        <dbReference type="Pfam" id="PF13579"/>
    </source>
</evidence>
<dbReference type="EMBL" id="GU576498">
    <property type="protein sequence ID" value="ADF80984.1"/>
    <property type="molecule type" value="Genomic_DNA"/>
</dbReference>
<accession>D6NLZ9</accession>
<dbReference type="SUPFAM" id="SSF53756">
    <property type="entry name" value="UDP-Glycosyltransferase/glycogen phosphorylase"/>
    <property type="match status" value="1"/>
</dbReference>
<sequence length="419" mass="45823">MNILYFHQHFSTPKGSTGIRSYEMAKRLIHHGHNVTMVCGTYGGGETGLDSAFVAGKREGIVDGIRIIEFDLAYSNSDGFVKRSMTFVKFALKSIGLAFTEKYDVLFATTTPLTAGIPGIFARWLRGKPFVFEVRDLWPELPKEMGVIKNPVILGLMSLLEWASYRSAHRCIGLSPGIVDGIKKRGVPDNKVTMVPNGCDLSIFTQPSEPWRPDGVAEEDLMAIFTGTHGIANGLGSVLNAAAELQNQGRDDIKLVLVGQGKLKPQLEAKAQELQLKNVIFHPPVNKQKLAGLMASADVGMQVLANIPAFYYGTSPNKFFDYISAGLPVINNYPGWLAGMIEELQCGFAVAPENPKAFANALEQAADDREALAAMGEAARQLAENRFDRQMLADKWVEWVVATAQSEVKSSEVNDEKAI</sequence>
<dbReference type="InterPro" id="IPR028098">
    <property type="entry name" value="Glyco_trans_4-like_N"/>
</dbReference>
<dbReference type="Pfam" id="PF00534">
    <property type="entry name" value="Glycos_transf_1"/>
    <property type="match status" value="1"/>
</dbReference>
<feature type="domain" description="Glycosyltransferase subfamily 4-like N-terminal" evidence="2">
    <location>
        <begin position="19"/>
        <end position="198"/>
    </location>
</feature>
<name>D6NLZ9_VIBCL</name>
<feature type="domain" description="Glycosyl transferase family 1" evidence="1">
    <location>
        <begin position="217"/>
        <end position="381"/>
    </location>
</feature>
<organism evidence="3">
    <name type="scientific">Vibrio cholerae</name>
    <dbReference type="NCBI Taxonomy" id="666"/>
    <lineage>
        <taxon>Bacteria</taxon>
        <taxon>Pseudomonadati</taxon>
        <taxon>Pseudomonadota</taxon>
        <taxon>Gammaproteobacteria</taxon>
        <taxon>Vibrionales</taxon>
        <taxon>Vibrionaceae</taxon>
        <taxon>Vibrio</taxon>
    </lineage>
</organism>
<dbReference type="InterPro" id="IPR001296">
    <property type="entry name" value="Glyco_trans_1"/>
</dbReference>
<dbReference type="Gene3D" id="3.40.50.2000">
    <property type="entry name" value="Glycogen Phosphorylase B"/>
    <property type="match status" value="2"/>
</dbReference>
<dbReference type="PANTHER" id="PTHR12526:SF638">
    <property type="entry name" value="SPORE COAT PROTEIN SA"/>
    <property type="match status" value="1"/>
</dbReference>
<dbReference type="CAZy" id="GT4">
    <property type="family name" value="Glycosyltransferase Family 4"/>
</dbReference>